<reference evidence="2 3" key="1">
    <citation type="submission" date="2006-02" db="EMBL/GenBank/DDBJ databases">
        <authorList>
            <person name="Moran M.A."/>
            <person name="Kjelleberg S."/>
            <person name="Egan S."/>
            <person name="Saunders N."/>
            <person name="Thomas T."/>
            <person name="Ferriera S."/>
            <person name="Johnson J."/>
            <person name="Kravitz S."/>
            <person name="Halpern A."/>
            <person name="Remington K."/>
            <person name="Beeson K."/>
            <person name="Tran B."/>
            <person name="Rogers Y.-H."/>
            <person name="Friedman R."/>
            <person name="Venter J.C."/>
        </authorList>
    </citation>
    <scope>NUCLEOTIDE SEQUENCE [LARGE SCALE GENOMIC DNA]</scope>
    <source>
        <strain evidence="2 3">D2</strain>
    </source>
</reference>
<sequence>MVKCYRTLSLCCLAVASSFSVNAAEPFDFSELCKVKKTPNLTQDNKDTTPILLSGINITNHSIFDPNNPDSTAFHRFVNWLHIDTRKEVIESQLPFSANQTVTVTVTVDDLIEAERILRSKKYIRDAKISFDPDCPSDQAQPIDVQTWDTWSLLPTLSAGRSSGNNKISLGFKETNLLGYGIRASVKYQQDHERTGYHTMLQMPAPWQPHATLTLQADDFDDGKVLLVDYNLPFYQRSSESLERYYLMSQQQNAFIYQNGQQQHEFGTDATYAQLAYGRIWQQNTASTLHWLAGLDYENVAYEPLEKPLPVGLTDYQIITPWLAMQYIEDDYVVLNDIDLINHSEDINLGWEINAKFGVDTVNFGQGFVFQTAINKAWFNNEHTLYRFNTDFKADVGTELNDRFELTSSVSINHRLSRLFALYSHVNGAWQNSVFAERPLAVGGEEGLRGFAQSYQHGTSKIQATAEIRMYPDINVYQLFEIGFVGFIDAGQAFGSTNQANVSDSLLSSAGLGIRLYSSRSSNENVVHIDFTKPIGQFEAVDSWEFGLSVKTTF</sequence>
<dbReference type="OrthoDB" id="6306838at2"/>
<evidence type="ECO:0000256" key="1">
    <source>
        <dbReference type="SAM" id="SignalP"/>
    </source>
</evidence>
<evidence type="ECO:0000313" key="2">
    <source>
        <dbReference type="EMBL" id="EAR28230.1"/>
    </source>
</evidence>
<dbReference type="Proteomes" id="UP000006201">
    <property type="component" value="Unassembled WGS sequence"/>
</dbReference>
<dbReference type="HOGENOM" id="CLU_034081_0_0_6"/>
<dbReference type="STRING" id="87626.PTD2_20482"/>
<evidence type="ECO:0000313" key="3">
    <source>
        <dbReference type="Proteomes" id="UP000006201"/>
    </source>
</evidence>
<accession>A4CA22</accession>
<proteinExistence type="predicted"/>
<dbReference type="EMBL" id="AAOH01000004">
    <property type="protein sequence ID" value="EAR28230.1"/>
    <property type="molecule type" value="Genomic_DNA"/>
</dbReference>
<protein>
    <recommendedName>
        <fullName evidence="4">Bacterial surface antigen (D15) domain-containing protein</fullName>
    </recommendedName>
</protein>
<feature type="signal peptide" evidence="1">
    <location>
        <begin position="1"/>
        <end position="23"/>
    </location>
</feature>
<gene>
    <name evidence="2" type="ORF">PTD2_20482</name>
</gene>
<keyword evidence="3" id="KW-1185">Reference proteome</keyword>
<dbReference type="RefSeq" id="WP_009840062.1">
    <property type="nucleotide sequence ID" value="NZ_CH959301.1"/>
</dbReference>
<dbReference type="Gene3D" id="2.40.160.50">
    <property type="entry name" value="membrane protein fhac: a member of the omp85/tpsb transporter family"/>
    <property type="match status" value="1"/>
</dbReference>
<name>A4CA22_9GAMM</name>
<dbReference type="AlphaFoldDB" id="A4CA22"/>
<dbReference type="eggNOG" id="COG0729">
    <property type="taxonomic scope" value="Bacteria"/>
</dbReference>
<organism evidence="2 3">
    <name type="scientific">Pseudoalteromonas tunicata D2</name>
    <dbReference type="NCBI Taxonomy" id="87626"/>
    <lineage>
        <taxon>Bacteria</taxon>
        <taxon>Pseudomonadati</taxon>
        <taxon>Pseudomonadota</taxon>
        <taxon>Gammaproteobacteria</taxon>
        <taxon>Alteromonadales</taxon>
        <taxon>Pseudoalteromonadaceae</taxon>
        <taxon>Pseudoalteromonas</taxon>
    </lineage>
</organism>
<evidence type="ECO:0008006" key="4">
    <source>
        <dbReference type="Google" id="ProtNLM"/>
    </source>
</evidence>
<comment type="caution">
    <text evidence="2">The sequence shown here is derived from an EMBL/GenBank/DDBJ whole genome shotgun (WGS) entry which is preliminary data.</text>
</comment>
<feature type="chain" id="PRO_5002666068" description="Bacterial surface antigen (D15) domain-containing protein" evidence="1">
    <location>
        <begin position="24"/>
        <end position="554"/>
    </location>
</feature>
<keyword evidence="1" id="KW-0732">Signal</keyword>